<gene>
    <name evidence="8" type="ORF">C900_01212</name>
</gene>
<dbReference type="InterPro" id="IPR011010">
    <property type="entry name" value="DNA_brk_join_enz"/>
</dbReference>
<comment type="similarity">
    <text evidence="1">Belongs to the 'phage' integrase family.</text>
</comment>
<dbReference type="PANTHER" id="PTHR30349:SF41">
    <property type="entry name" value="INTEGRASE_RECOMBINASE PROTEIN MJ0367-RELATED"/>
    <property type="match status" value="1"/>
</dbReference>
<evidence type="ECO:0000259" key="7">
    <source>
        <dbReference type="PROSITE" id="PS51900"/>
    </source>
</evidence>
<keyword evidence="2" id="KW-0229">DNA integration</keyword>
<dbReference type="InterPro" id="IPR002104">
    <property type="entry name" value="Integrase_catalytic"/>
</dbReference>
<accession>L8JIF3</accession>
<dbReference type="AlphaFoldDB" id="L8JIF3"/>
<dbReference type="RefSeq" id="WP_009583753.1">
    <property type="nucleotide sequence ID" value="NZ_AMZN01000158.1"/>
</dbReference>
<organism evidence="8 9">
    <name type="scientific">Fulvivirga imtechensis AK7</name>
    <dbReference type="NCBI Taxonomy" id="1237149"/>
    <lineage>
        <taxon>Bacteria</taxon>
        <taxon>Pseudomonadati</taxon>
        <taxon>Bacteroidota</taxon>
        <taxon>Cytophagia</taxon>
        <taxon>Cytophagales</taxon>
        <taxon>Fulvivirgaceae</taxon>
        <taxon>Fulvivirga</taxon>
    </lineage>
</organism>
<dbReference type="STRING" id="1237149.C900_01212"/>
<dbReference type="PROSITE" id="PS51898">
    <property type="entry name" value="TYR_RECOMBINASE"/>
    <property type="match status" value="1"/>
</dbReference>
<evidence type="ECO:0000259" key="6">
    <source>
        <dbReference type="PROSITE" id="PS51898"/>
    </source>
</evidence>
<evidence type="ECO:0000256" key="4">
    <source>
        <dbReference type="ARBA" id="ARBA00023172"/>
    </source>
</evidence>
<evidence type="ECO:0000313" key="9">
    <source>
        <dbReference type="Proteomes" id="UP000011135"/>
    </source>
</evidence>
<dbReference type="GO" id="GO:0015074">
    <property type="term" value="P:DNA integration"/>
    <property type="evidence" value="ECO:0007669"/>
    <property type="project" value="UniProtKB-KW"/>
</dbReference>
<reference evidence="8 9" key="1">
    <citation type="submission" date="2012-12" db="EMBL/GenBank/DDBJ databases">
        <title>Genome assembly of Fulvivirga imtechensis AK7.</title>
        <authorList>
            <person name="Nupur N."/>
            <person name="Khatri I."/>
            <person name="Kumar R."/>
            <person name="Subramanian S."/>
            <person name="Pinnaka A."/>
        </authorList>
    </citation>
    <scope>NUCLEOTIDE SEQUENCE [LARGE SCALE GENOMIC DNA]</scope>
    <source>
        <strain evidence="8 9">AK7</strain>
    </source>
</reference>
<protein>
    <submittedName>
        <fullName evidence="8">Tyrosine recombinase XerD</fullName>
    </submittedName>
</protein>
<dbReference type="EMBL" id="AMZN01000158">
    <property type="protein sequence ID" value="ELR68038.1"/>
    <property type="molecule type" value="Genomic_DNA"/>
</dbReference>
<sequence length="307" mass="35842">MNPSDYQKTKDSFITYMKSRAFTQNSIRSRLIIFRIYWKWLAKENLEVEQVTYNELLGFMKWCSNNGASQRTIQNYIGTIKHLYEHFIREGKATKNPATDITIKGVKRKVLYHIIEPHELHALYNNYPATSLQQSRSRVILGMLVYQGLKTFELGMLEVNDINLREGKLNVKGSARSNSREMKLEAHQIMDIYDYVLKVRGELIQMDTKRKAQAKEETSKLFIGEGGTCYSFSNFMTQVMVTVRKLNPNVLNAKQIRTSVITKWLKMYNLREVQYLAGHRYISSTESYLHNDMEGLQEEVQQFHPVG</sequence>
<dbReference type="PROSITE" id="PS51900">
    <property type="entry name" value="CB"/>
    <property type="match status" value="1"/>
</dbReference>
<dbReference type="GO" id="GO:0003677">
    <property type="term" value="F:DNA binding"/>
    <property type="evidence" value="ECO:0007669"/>
    <property type="project" value="UniProtKB-UniRule"/>
</dbReference>
<feature type="domain" description="Tyr recombinase" evidence="6">
    <location>
        <begin position="110"/>
        <end position="301"/>
    </location>
</feature>
<evidence type="ECO:0000256" key="2">
    <source>
        <dbReference type="ARBA" id="ARBA00022908"/>
    </source>
</evidence>
<dbReference type="InterPro" id="IPR013762">
    <property type="entry name" value="Integrase-like_cat_sf"/>
</dbReference>
<name>L8JIF3_9BACT</name>
<evidence type="ECO:0000256" key="1">
    <source>
        <dbReference type="ARBA" id="ARBA00008857"/>
    </source>
</evidence>
<feature type="domain" description="Core-binding (CB)" evidence="7">
    <location>
        <begin position="4"/>
        <end position="88"/>
    </location>
</feature>
<comment type="caution">
    <text evidence="8">The sequence shown here is derived from an EMBL/GenBank/DDBJ whole genome shotgun (WGS) entry which is preliminary data.</text>
</comment>
<dbReference type="InterPro" id="IPR004107">
    <property type="entry name" value="Integrase_SAM-like_N"/>
</dbReference>
<evidence type="ECO:0000256" key="3">
    <source>
        <dbReference type="ARBA" id="ARBA00023125"/>
    </source>
</evidence>
<dbReference type="OrthoDB" id="1407105at2"/>
<dbReference type="GO" id="GO:0006310">
    <property type="term" value="P:DNA recombination"/>
    <property type="evidence" value="ECO:0007669"/>
    <property type="project" value="UniProtKB-KW"/>
</dbReference>
<dbReference type="Pfam" id="PF00589">
    <property type="entry name" value="Phage_integrase"/>
    <property type="match status" value="1"/>
</dbReference>
<dbReference type="InterPro" id="IPR010998">
    <property type="entry name" value="Integrase_recombinase_N"/>
</dbReference>
<evidence type="ECO:0000313" key="8">
    <source>
        <dbReference type="EMBL" id="ELR68038.1"/>
    </source>
</evidence>
<dbReference type="Proteomes" id="UP000011135">
    <property type="component" value="Unassembled WGS sequence"/>
</dbReference>
<evidence type="ECO:0000256" key="5">
    <source>
        <dbReference type="PROSITE-ProRule" id="PRU01248"/>
    </source>
</evidence>
<dbReference type="InterPro" id="IPR044068">
    <property type="entry name" value="CB"/>
</dbReference>
<dbReference type="Pfam" id="PF02899">
    <property type="entry name" value="Phage_int_SAM_1"/>
    <property type="match status" value="1"/>
</dbReference>
<dbReference type="eggNOG" id="COG4974">
    <property type="taxonomic scope" value="Bacteria"/>
</dbReference>
<keyword evidence="4" id="KW-0233">DNA recombination</keyword>
<dbReference type="PANTHER" id="PTHR30349">
    <property type="entry name" value="PHAGE INTEGRASE-RELATED"/>
    <property type="match status" value="1"/>
</dbReference>
<keyword evidence="9" id="KW-1185">Reference proteome</keyword>
<dbReference type="SUPFAM" id="SSF56349">
    <property type="entry name" value="DNA breaking-rejoining enzymes"/>
    <property type="match status" value="1"/>
</dbReference>
<dbReference type="InterPro" id="IPR050090">
    <property type="entry name" value="Tyrosine_recombinase_XerCD"/>
</dbReference>
<dbReference type="Gene3D" id="1.10.150.130">
    <property type="match status" value="1"/>
</dbReference>
<dbReference type="Gene3D" id="1.10.443.10">
    <property type="entry name" value="Intergrase catalytic core"/>
    <property type="match status" value="1"/>
</dbReference>
<proteinExistence type="inferred from homology"/>
<keyword evidence="3 5" id="KW-0238">DNA-binding</keyword>